<dbReference type="InterPro" id="IPR050765">
    <property type="entry name" value="Riboflavin_Biosynth_HTPR"/>
</dbReference>
<evidence type="ECO:0000313" key="3">
    <source>
        <dbReference type="Proteomes" id="UP000186104"/>
    </source>
</evidence>
<dbReference type="AlphaFoldDB" id="A0A173LPB6"/>
<gene>
    <name evidence="2" type="ORF">BJL86_1623</name>
</gene>
<dbReference type="SUPFAM" id="SSF53597">
    <property type="entry name" value="Dihydrofolate reductase-like"/>
    <property type="match status" value="1"/>
</dbReference>
<evidence type="ECO:0000313" key="2">
    <source>
        <dbReference type="EMBL" id="ANI92400.1"/>
    </source>
</evidence>
<dbReference type="Proteomes" id="UP000186104">
    <property type="component" value="Chromosome"/>
</dbReference>
<dbReference type="GO" id="GO:0008703">
    <property type="term" value="F:5-amino-6-(5-phosphoribosylamino)uracil reductase activity"/>
    <property type="evidence" value="ECO:0007669"/>
    <property type="project" value="InterPro"/>
</dbReference>
<feature type="domain" description="Bacterial bifunctional deaminase-reductase C-terminal" evidence="1">
    <location>
        <begin position="14"/>
        <end position="190"/>
    </location>
</feature>
<dbReference type="KEGG" id="dtm:BJL86_1623"/>
<dbReference type="InterPro" id="IPR024072">
    <property type="entry name" value="DHFR-like_dom_sf"/>
</dbReference>
<proteinExistence type="predicted"/>
<dbReference type="PANTHER" id="PTHR38011">
    <property type="entry name" value="DIHYDROFOLATE REDUCTASE FAMILY PROTEIN (AFU_ORTHOLOGUE AFUA_8G06820)"/>
    <property type="match status" value="1"/>
</dbReference>
<name>A0A173LPB6_9ACTN</name>
<keyword evidence="3" id="KW-1185">Reference proteome</keyword>
<evidence type="ECO:0000259" key="1">
    <source>
        <dbReference type="Pfam" id="PF01872"/>
    </source>
</evidence>
<dbReference type="InterPro" id="IPR002734">
    <property type="entry name" value="RibDG_C"/>
</dbReference>
<dbReference type="PANTHER" id="PTHR38011:SF11">
    <property type="entry name" value="2,5-DIAMINO-6-RIBOSYLAMINO-4(3H)-PYRIMIDINONE 5'-PHOSPHATE REDUCTASE"/>
    <property type="match status" value="1"/>
</dbReference>
<protein>
    <submittedName>
        <fullName evidence="2">Uncharacterized protein YwjB</fullName>
    </submittedName>
</protein>
<dbReference type="STRING" id="499555.BJL86_1623"/>
<dbReference type="Pfam" id="PF01872">
    <property type="entry name" value="RibD_C"/>
    <property type="match status" value="1"/>
</dbReference>
<reference evidence="2 3" key="1">
    <citation type="submission" date="2016-06" db="EMBL/GenBank/DDBJ databases">
        <title>Complete genome sequence of a saline-alkali tolerant type strain Dietzia timorensis ID05-A0528T.</title>
        <authorList>
            <person name="Wu X."/>
        </authorList>
    </citation>
    <scope>NUCLEOTIDE SEQUENCE [LARGE SCALE GENOMIC DNA]</scope>
    <source>
        <strain evidence="2 3">ID05-A0528</strain>
    </source>
</reference>
<organism evidence="2 3">
    <name type="scientific">Dietzia timorensis</name>
    <dbReference type="NCBI Taxonomy" id="499555"/>
    <lineage>
        <taxon>Bacteria</taxon>
        <taxon>Bacillati</taxon>
        <taxon>Actinomycetota</taxon>
        <taxon>Actinomycetes</taxon>
        <taxon>Mycobacteriales</taxon>
        <taxon>Dietziaceae</taxon>
        <taxon>Dietzia</taxon>
    </lineage>
</organism>
<dbReference type="Gene3D" id="3.40.430.10">
    <property type="entry name" value="Dihydrofolate Reductase, subunit A"/>
    <property type="match status" value="1"/>
</dbReference>
<dbReference type="EMBL" id="CP015961">
    <property type="protein sequence ID" value="ANI92400.1"/>
    <property type="molecule type" value="Genomic_DNA"/>
</dbReference>
<dbReference type="GO" id="GO:0009231">
    <property type="term" value="P:riboflavin biosynthetic process"/>
    <property type="evidence" value="ECO:0007669"/>
    <property type="project" value="InterPro"/>
</dbReference>
<accession>A0A173LPB6</accession>
<sequence>MSEWDCSVSDMGRIFFDTATSMNGFIADADHSLQWLFDVPQEPSGPSEKDEWADSPMAEAAAIVMGSTTYEWLLAHENIRESPGRWTELFGNKPVHVFSTRTLWVPPESAVRVVTGHVSDELDRMRDAAGDGDIWLVGGGDLVGQFFDAGALDAIYLTVAPVVLAGGAPLLPRRIESDRLRLVGVRQDGQFARLEYQVVGA</sequence>